<keyword evidence="2" id="KW-0808">Transferase</keyword>
<evidence type="ECO:0000313" key="3">
    <source>
        <dbReference type="Proteomes" id="UP000198963"/>
    </source>
</evidence>
<dbReference type="InterPro" id="IPR001173">
    <property type="entry name" value="Glyco_trans_2-like"/>
</dbReference>
<dbReference type="STRING" id="1249933.SAMN04489797_2552"/>
<organism evidence="2 3">
    <name type="scientific">Winogradskyella sediminis</name>
    <dbReference type="NCBI Taxonomy" id="1382466"/>
    <lineage>
        <taxon>Bacteria</taxon>
        <taxon>Pseudomonadati</taxon>
        <taxon>Bacteroidota</taxon>
        <taxon>Flavobacteriia</taxon>
        <taxon>Flavobacteriales</taxon>
        <taxon>Flavobacteriaceae</taxon>
        <taxon>Winogradskyella</taxon>
    </lineage>
</organism>
<dbReference type="Proteomes" id="UP000198963">
    <property type="component" value="Chromosome I"/>
</dbReference>
<feature type="domain" description="Glycosyltransferase 2-like" evidence="1">
    <location>
        <begin position="8"/>
        <end position="142"/>
    </location>
</feature>
<protein>
    <submittedName>
        <fullName evidence="2">Glycosyl transferase family 2</fullName>
    </submittedName>
</protein>
<dbReference type="CDD" id="cd00761">
    <property type="entry name" value="Glyco_tranf_GTA_type"/>
    <property type="match status" value="1"/>
</dbReference>
<dbReference type="Gene3D" id="3.90.550.10">
    <property type="entry name" value="Spore Coat Polysaccharide Biosynthesis Protein SpsA, Chain A"/>
    <property type="match status" value="1"/>
</dbReference>
<dbReference type="PANTHER" id="PTHR22916">
    <property type="entry name" value="GLYCOSYLTRANSFERASE"/>
    <property type="match status" value="1"/>
</dbReference>
<dbReference type="AlphaFoldDB" id="A0A1H1VGU9"/>
<dbReference type="GO" id="GO:0016758">
    <property type="term" value="F:hexosyltransferase activity"/>
    <property type="evidence" value="ECO:0007669"/>
    <property type="project" value="UniProtKB-ARBA"/>
</dbReference>
<keyword evidence="3" id="KW-1185">Reference proteome</keyword>
<reference evidence="2 3" key="1">
    <citation type="submission" date="2016-10" db="EMBL/GenBank/DDBJ databases">
        <authorList>
            <person name="Varghese N."/>
            <person name="Submissions S."/>
        </authorList>
    </citation>
    <scope>NUCLEOTIDE SEQUENCE [LARGE SCALE GENOMIC DNA]</scope>
    <source>
        <strain evidence="2 3">RHA_55</strain>
    </source>
</reference>
<dbReference type="RefSeq" id="WP_092447051.1">
    <property type="nucleotide sequence ID" value="NZ_LT629774.1"/>
</dbReference>
<dbReference type="InterPro" id="IPR029044">
    <property type="entry name" value="Nucleotide-diphossugar_trans"/>
</dbReference>
<evidence type="ECO:0000313" key="2">
    <source>
        <dbReference type="EMBL" id="SDS83972.1"/>
    </source>
</evidence>
<name>A0A1H1VGU9_9FLAO</name>
<dbReference type="SUPFAM" id="SSF53448">
    <property type="entry name" value="Nucleotide-diphospho-sugar transferases"/>
    <property type="match status" value="1"/>
</dbReference>
<accession>A0A1H1VGU9</accession>
<dbReference type="PANTHER" id="PTHR22916:SF3">
    <property type="entry name" value="UDP-GLCNAC:BETAGAL BETA-1,3-N-ACETYLGLUCOSAMINYLTRANSFERASE-LIKE PROTEIN 1"/>
    <property type="match status" value="1"/>
</dbReference>
<dbReference type="EMBL" id="LT629774">
    <property type="protein sequence ID" value="SDS83972.1"/>
    <property type="molecule type" value="Genomic_DNA"/>
</dbReference>
<evidence type="ECO:0000259" key="1">
    <source>
        <dbReference type="Pfam" id="PF00535"/>
    </source>
</evidence>
<proteinExistence type="predicted"/>
<sequence length="315" mass="36942">MPKQPLVSIIIPTFNRAHIIGETLDSIIEQTYPNWECIVVDDGSTDHTDQLLANYCEQDSRIQYHHRPKNRLKGGNTCRNYGYELSKGELINWFDSDDLYLPDALKTISSAFETGTDVVISPMARFDGETKHYLGVNTIEKAPLIPAYLVGEVAFYTDGPTWKRRFLAQQDLLFDEGLPIIQDWDFNLRMLYQHPNITFLKKAQINYRVHNQSLQKQLSKLDLMLIAEDFKTRFKHLDLLAQHYPEGVPVLKQFILERRKHFVKLAYMRQDDSRFVLAKDLVDSQKVRRDYIGVIKTFLGMWSYKCFGRGYWFFR</sequence>
<dbReference type="Pfam" id="PF00535">
    <property type="entry name" value="Glycos_transf_2"/>
    <property type="match status" value="1"/>
</dbReference>
<gene>
    <name evidence="2" type="ORF">SAMN04489797_2552</name>
</gene>